<accession>A0A5N5WYF6</accession>
<evidence type="ECO:0000256" key="5">
    <source>
        <dbReference type="ARBA" id="ARBA00022898"/>
    </source>
</evidence>
<keyword evidence="4 9" id="KW-0808">Transferase</keyword>
<sequence>MVRARWTATSGWEAPQIIPHGPLVLKPSASVLHYATSCFEGMKACRAYDGKLRLFRPQHNCARMLASAVRISLPGFEPEQLLQLIRSLCALDGTRWLPRDHAGSSLYIRPTLIGVDKSLGFQAPQEAILFIMISYWPSPKLPTISTLSAGQGMRLLTSETDIVRAWPGGSGSAKVAANYGPTILAQSQAKKGCDQVTEAGPPNFFVIWRTTGGILEMVTPHLDEHTILPGVTRQSVDSVQRKGAEPVETLECNFTIHEIAATADQNRLLASFAVGTAAFVVPVGRIQFRKRELIIGSTTCPYVSLLQKWLVDIT</sequence>
<dbReference type="InterPro" id="IPR043131">
    <property type="entry name" value="BCAT-like_N"/>
</dbReference>
<dbReference type="SUPFAM" id="SSF56752">
    <property type="entry name" value="D-aminoacid aminotransferase-like PLP-dependent enzymes"/>
    <property type="match status" value="1"/>
</dbReference>
<evidence type="ECO:0000256" key="2">
    <source>
        <dbReference type="ARBA" id="ARBA00009320"/>
    </source>
</evidence>
<dbReference type="Pfam" id="PF01063">
    <property type="entry name" value="Aminotran_4"/>
    <property type="match status" value="1"/>
</dbReference>
<comment type="catalytic activity">
    <reaction evidence="9">
        <text>L-valine + 2-oxoglutarate = 3-methyl-2-oxobutanoate + L-glutamate</text>
        <dbReference type="Rhea" id="RHEA:24813"/>
        <dbReference type="ChEBI" id="CHEBI:11851"/>
        <dbReference type="ChEBI" id="CHEBI:16810"/>
        <dbReference type="ChEBI" id="CHEBI:29985"/>
        <dbReference type="ChEBI" id="CHEBI:57762"/>
        <dbReference type="EC" id="2.6.1.42"/>
    </reaction>
</comment>
<evidence type="ECO:0000256" key="3">
    <source>
        <dbReference type="ARBA" id="ARBA00022576"/>
    </source>
</evidence>
<name>A0A5N5WYF6_9EURO</name>
<gene>
    <name evidence="10" type="ORF">BDV29DRAFT_201783</name>
</gene>
<evidence type="ECO:0000256" key="1">
    <source>
        <dbReference type="ARBA" id="ARBA00001933"/>
    </source>
</evidence>
<protein>
    <recommendedName>
        <fullName evidence="9">Branched-chain-amino-acid aminotransferase</fullName>
        <ecNumber evidence="9">2.6.1.42</ecNumber>
    </recommendedName>
</protein>
<dbReference type="Gene3D" id="3.30.470.10">
    <property type="match status" value="1"/>
</dbReference>
<dbReference type="OrthoDB" id="1732691at2759"/>
<dbReference type="InterPro" id="IPR036038">
    <property type="entry name" value="Aminotransferase-like"/>
</dbReference>
<dbReference type="GO" id="GO:0004084">
    <property type="term" value="F:branched-chain-amino-acid transaminase activity"/>
    <property type="evidence" value="ECO:0007669"/>
    <property type="project" value="UniProtKB-EC"/>
</dbReference>
<dbReference type="EMBL" id="ML732225">
    <property type="protein sequence ID" value="KAB8073541.1"/>
    <property type="molecule type" value="Genomic_DNA"/>
</dbReference>
<evidence type="ECO:0000313" key="10">
    <source>
        <dbReference type="EMBL" id="KAB8073541.1"/>
    </source>
</evidence>
<keyword evidence="9" id="KW-0100">Branched-chain amino acid biosynthesis</keyword>
<keyword evidence="3 9" id="KW-0032">Aminotransferase</keyword>
<dbReference type="Gene3D" id="3.20.10.10">
    <property type="entry name" value="D-amino Acid Aminotransferase, subunit A, domain 2"/>
    <property type="match status" value="1"/>
</dbReference>
<dbReference type="AlphaFoldDB" id="A0A5N5WYF6"/>
<comment type="catalytic activity">
    <reaction evidence="9">
        <text>L-isoleucine + 2-oxoglutarate = (S)-3-methyl-2-oxopentanoate + L-glutamate</text>
        <dbReference type="Rhea" id="RHEA:24801"/>
        <dbReference type="ChEBI" id="CHEBI:16810"/>
        <dbReference type="ChEBI" id="CHEBI:29985"/>
        <dbReference type="ChEBI" id="CHEBI:35146"/>
        <dbReference type="ChEBI" id="CHEBI:58045"/>
        <dbReference type="EC" id="2.6.1.42"/>
    </reaction>
</comment>
<reference evidence="10 11" key="1">
    <citation type="submission" date="2019-04" db="EMBL/GenBank/DDBJ databases">
        <title>Friends and foes A comparative genomics study of 23 Aspergillus species from section Flavi.</title>
        <authorList>
            <consortium name="DOE Joint Genome Institute"/>
            <person name="Kjaerbolling I."/>
            <person name="Vesth T."/>
            <person name="Frisvad J.C."/>
            <person name="Nybo J.L."/>
            <person name="Theobald S."/>
            <person name="Kildgaard S."/>
            <person name="Isbrandt T."/>
            <person name="Kuo A."/>
            <person name="Sato A."/>
            <person name="Lyhne E.K."/>
            <person name="Kogle M.E."/>
            <person name="Wiebenga A."/>
            <person name="Kun R.S."/>
            <person name="Lubbers R.J."/>
            <person name="Makela M.R."/>
            <person name="Barry K."/>
            <person name="Chovatia M."/>
            <person name="Clum A."/>
            <person name="Daum C."/>
            <person name="Haridas S."/>
            <person name="He G."/>
            <person name="LaButti K."/>
            <person name="Lipzen A."/>
            <person name="Mondo S."/>
            <person name="Riley R."/>
            <person name="Salamov A."/>
            <person name="Simmons B.A."/>
            <person name="Magnuson J.K."/>
            <person name="Henrissat B."/>
            <person name="Mortensen U.H."/>
            <person name="Larsen T.O."/>
            <person name="Devries R.P."/>
            <person name="Grigoriev I.V."/>
            <person name="Machida M."/>
            <person name="Baker S.E."/>
            <person name="Andersen M.R."/>
        </authorList>
    </citation>
    <scope>NUCLEOTIDE SEQUENCE [LARGE SCALE GENOMIC DNA]</scope>
    <source>
        <strain evidence="10 11">CBS 151.66</strain>
    </source>
</reference>
<dbReference type="PROSITE" id="PS00770">
    <property type="entry name" value="AA_TRANSFER_CLASS_4"/>
    <property type="match status" value="1"/>
</dbReference>
<dbReference type="GO" id="GO:0009099">
    <property type="term" value="P:L-valine biosynthetic process"/>
    <property type="evidence" value="ECO:0007669"/>
    <property type="project" value="TreeGrafter"/>
</dbReference>
<evidence type="ECO:0000313" key="11">
    <source>
        <dbReference type="Proteomes" id="UP000326565"/>
    </source>
</evidence>
<evidence type="ECO:0000256" key="8">
    <source>
        <dbReference type="RuleBase" id="RU004516"/>
    </source>
</evidence>
<dbReference type="Proteomes" id="UP000326565">
    <property type="component" value="Unassembled WGS sequence"/>
</dbReference>
<dbReference type="GO" id="GO:0009098">
    <property type="term" value="P:L-leucine biosynthetic process"/>
    <property type="evidence" value="ECO:0007669"/>
    <property type="project" value="TreeGrafter"/>
</dbReference>
<comment type="similarity">
    <text evidence="2 7">Belongs to the class-IV pyridoxal-phosphate-dependent aminotransferase family.</text>
</comment>
<evidence type="ECO:0000256" key="6">
    <source>
        <dbReference type="PIRSR" id="PIRSR006468-1"/>
    </source>
</evidence>
<dbReference type="PANTHER" id="PTHR11825:SF69">
    <property type="entry name" value="BRANCHED-CHAIN-AMINO-ACID AMINOTRANSFERASE"/>
    <property type="match status" value="1"/>
</dbReference>
<dbReference type="PIRSF" id="PIRSF006468">
    <property type="entry name" value="BCAT1"/>
    <property type="match status" value="1"/>
</dbReference>
<proteinExistence type="inferred from homology"/>
<dbReference type="InterPro" id="IPR018300">
    <property type="entry name" value="Aminotrans_IV_CS"/>
</dbReference>
<comment type="cofactor">
    <cofactor evidence="1 8">
        <name>pyridoxal 5'-phosphate</name>
        <dbReference type="ChEBI" id="CHEBI:597326"/>
    </cofactor>
</comment>
<dbReference type="GO" id="GO:0005739">
    <property type="term" value="C:mitochondrion"/>
    <property type="evidence" value="ECO:0007669"/>
    <property type="project" value="TreeGrafter"/>
</dbReference>
<dbReference type="PANTHER" id="PTHR11825">
    <property type="entry name" value="SUBGROUP IIII AMINOTRANSFERASE"/>
    <property type="match status" value="1"/>
</dbReference>
<evidence type="ECO:0000256" key="9">
    <source>
        <dbReference type="RuleBase" id="RU004517"/>
    </source>
</evidence>
<keyword evidence="5 8" id="KW-0663">Pyridoxal phosphate</keyword>
<organism evidence="10 11">
    <name type="scientific">Aspergillus leporis</name>
    <dbReference type="NCBI Taxonomy" id="41062"/>
    <lineage>
        <taxon>Eukaryota</taxon>
        <taxon>Fungi</taxon>
        <taxon>Dikarya</taxon>
        <taxon>Ascomycota</taxon>
        <taxon>Pezizomycotina</taxon>
        <taxon>Eurotiomycetes</taxon>
        <taxon>Eurotiomycetidae</taxon>
        <taxon>Eurotiales</taxon>
        <taxon>Aspergillaceae</taxon>
        <taxon>Aspergillus</taxon>
        <taxon>Aspergillus subgen. Circumdati</taxon>
    </lineage>
</organism>
<dbReference type="EC" id="2.6.1.42" evidence="9"/>
<comment type="catalytic activity">
    <reaction evidence="9">
        <text>L-leucine + 2-oxoglutarate = 4-methyl-2-oxopentanoate + L-glutamate</text>
        <dbReference type="Rhea" id="RHEA:18321"/>
        <dbReference type="ChEBI" id="CHEBI:16810"/>
        <dbReference type="ChEBI" id="CHEBI:17865"/>
        <dbReference type="ChEBI" id="CHEBI:29985"/>
        <dbReference type="ChEBI" id="CHEBI:57427"/>
        <dbReference type="EC" id="2.6.1.42"/>
    </reaction>
</comment>
<keyword evidence="9" id="KW-0028">Amino-acid biosynthesis</keyword>
<dbReference type="InterPro" id="IPR001544">
    <property type="entry name" value="Aminotrans_IV"/>
</dbReference>
<evidence type="ECO:0000256" key="7">
    <source>
        <dbReference type="RuleBase" id="RU004106"/>
    </source>
</evidence>
<dbReference type="InterPro" id="IPR005786">
    <property type="entry name" value="B_amino_transII"/>
</dbReference>
<keyword evidence="11" id="KW-1185">Reference proteome</keyword>
<evidence type="ECO:0000256" key="4">
    <source>
        <dbReference type="ARBA" id="ARBA00022679"/>
    </source>
</evidence>
<dbReference type="InterPro" id="IPR043132">
    <property type="entry name" value="BCAT-like_C"/>
</dbReference>
<feature type="modified residue" description="N6-(pyridoxal phosphate)lysine" evidence="6">
    <location>
        <position position="174"/>
    </location>
</feature>